<proteinExistence type="inferred from homology"/>
<dbReference type="Pfam" id="PF01145">
    <property type="entry name" value="Band_7"/>
    <property type="match status" value="1"/>
</dbReference>
<keyword evidence="3" id="KW-1133">Transmembrane helix</keyword>
<dbReference type="Gene3D" id="3.30.479.30">
    <property type="entry name" value="Band 7 domain"/>
    <property type="match status" value="1"/>
</dbReference>
<evidence type="ECO:0000313" key="6">
    <source>
        <dbReference type="Proteomes" id="UP000183685"/>
    </source>
</evidence>
<dbReference type="InterPro" id="IPR036013">
    <property type="entry name" value="Band_7/SPFH_dom_sf"/>
</dbReference>
<keyword evidence="6" id="KW-1185">Reference proteome</keyword>
<keyword evidence="5" id="KW-0645">Protease</keyword>
<protein>
    <submittedName>
        <fullName evidence="5">Regulator of protease activity HflC, stomatin/prohibitin superfamily</fullName>
    </submittedName>
</protein>
<dbReference type="OrthoDB" id="9809197at2"/>
<evidence type="ECO:0000256" key="3">
    <source>
        <dbReference type="SAM" id="Phobius"/>
    </source>
</evidence>
<dbReference type="GO" id="GO:0098552">
    <property type="term" value="C:side of membrane"/>
    <property type="evidence" value="ECO:0007669"/>
    <property type="project" value="UniProtKB-ARBA"/>
</dbReference>
<dbReference type="STRING" id="637679.GCA_001550055_00686"/>
<dbReference type="Gene3D" id="6.10.250.2090">
    <property type="match status" value="1"/>
</dbReference>
<organism evidence="5 6">
    <name type="scientific">Kordiimonas lacus</name>
    <dbReference type="NCBI Taxonomy" id="637679"/>
    <lineage>
        <taxon>Bacteria</taxon>
        <taxon>Pseudomonadati</taxon>
        <taxon>Pseudomonadota</taxon>
        <taxon>Alphaproteobacteria</taxon>
        <taxon>Kordiimonadales</taxon>
        <taxon>Kordiimonadaceae</taxon>
        <taxon>Kordiimonas</taxon>
    </lineage>
</organism>
<gene>
    <name evidence="5" type="ORF">SAMN04488071_0203</name>
</gene>
<keyword evidence="3" id="KW-0812">Transmembrane</keyword>
<evidence type="ECO:0000259" key="4">
    <source>
        <dbReference type="SMART" id="SM00244"/>
    </source>
</evidence>
<name>A0A1G6TDB4_9PROT</name>
<dbReference type="InterPro" id="IPR043202">
    <property type="entry name" value="Band-7_stomatin-like"/>
</dbReference>
<accession>A0A1G6TDB4</accession>
<evidence type="ECO:0000313" key="5">
    <source>
        <dbReference type="EMBL" id="SDD27132.1"/>
    </source>
</evidence>
<dbReference type="SUPFAM" id="SSF117892">
    <property type="entry name" value="Band 7/SPFH domain"/>
    <property type="match status" value="1"/>
</dbReference>
<comment type="similarity">
    <text evidence="2">Belongs to the band 7/mec-2 family.</text>
</comment>
<feature type="transmembrane region" description="Helical" evidence="3">
    <location>
        <begin position="6"/>
        <end position="26"/>
    </location>
</feature>
<dbReference type="CDD" id="cd08826">
    <property type="entry name" value="SPFH_eoslipins_u1"/>
    <property type="match status" value="1"/>
</dbReference>
<dbReference type="InterPro" id="IPR001972">
    <property type="entry name" value="Stomatin_HflK_fam"/>
</dbReference>
<dbReference type="GO" id="GO:0008233">
    <property type="term" value="F:peptidase activity"/>
    <property type="evidence" value="ECO:0007669"/>
    <property type="project" value="UniProtKB-KW"/>
</dbReference>
<dbReference type="SMART" id="SM00244">
    <property type="entry name" value="PHB"/>
    <property type="match status" value="1"/>
</dbReference>
<feature type="domain" description="Band 7" evidence="4">
    <location>
        <begin position="21"/>
        <end position="178"/>
    </location>
</feature>
<dbReference type="PANTHER" id="PTHR10264:SF19">
    <property type="entry name" value="AT06885P-RELATED"/>
    <property type="match status" value="1"/>
</dbReference>
<dbReference type="Proteomes" id="UP000183685">
    <property type="component" value="Unassembled WGS sequence"/>
</dbReference>
<dbReference type="EMBL" id="FNAK01000001">
    <property type="protein sequence ID" value="SDD27132.1"/>
    <property type="molecule type" value="Genomic_DNA"/>
</dbReference>
<dbReference type="PANTHER" id="PTHR10264">
    <property type="entry name" value="BAND 7 PROTEIN-RELATED"/>
    <property type="match status" value="1"/>
</dbReference>
<evidence type="ECO:0000256" key="1">
    <source>
        <dbReference type="ARBA" id="ARBA00004167"/>
    </source>
</evidence>
<reference evidence="5 6" key="1">
    <citation type="submission" date="2016-10" db="EMBL/GenBank/DDBJ databases">
        <authorList>
            <person name="de Groot N.N."/>
        </authorList>
    </citation>
    <scope>NUCLEOTIDE SEQUENCE [LARGE SCALE GENOMIC DNA]</scope>
    <source>
        <strain evidence="5 6">CGMCC 1.9109</strain>
    </source>
</reference>
<comment type="subcellular location">
    <subcellularLocation>
        <location evidence="1">Membrane</location>
        <topology evidence="1">Single-pass membrane protein</topology>
    </subcellularLocation>
</comment>
<dbReference type="InterPro" id="IPR001107">
    <property type="entry name" value="Band_7"/>
</dbReference>
<evidence type="ECO:0000256" key="2">
    <source>
        <dbReference type="ARBA" id="ARBA00008164"/>
    </source>
</evidence>
<dbReference type="GO" id="GO:0005886">
    <property type="term" value="C:plasma membrane"/>
    <property type="evidence" value="ECO:0007669"/>
    <property type="project" value="InterPro"/>
</dbReference>
<dbReference type="FunFam" id="3.30.479.30:FF:000004">
    <property type="entry name" value="Putative membrane protease family, stomatin"/>
    <property type="match status" value="1"/>
</dbReference>
<dbReference type="PRINTS" id="PR00721">
    <property type="entry name" value="STOMATIN"/>
</dbReference>
<dbReference type="GO" id="GO:0006508">
    <property type="term" value="P:proteolysis"/>
    <property type="evidence" value="ECO:0007669"/>
    <property type="project" value="UniProtKB-KW"/>
</dbReference>
<keyword evidence="3" id="KW-0472">Membrane</keyword>
<sequence>MTDILYSGYIVAIFGLFILMSAFRILREYERGVIFLLGRFWKVKGPGLILVIPVIQKMVRVDLRTIVMDVPEQDVISKDNVSVRVNAVVYYRVVDARRAIIEVEDFEFATSQLAQTTLRSVLGQHELDEMLAERDRLNDDIRTILDQQTDAWGIKVANVELKHVDLDPSMIRAIAKEAEAERIRRAKVISAQGEAQAAGKILEAAKVLHQAPEAMQIRYLSALHDIASDKTTTVVFPMPIDLMKSIGDKLTGKDES</sequence>
<dbReference type="RefSeq" id="WP_068308846.1">
    <property type="nucleotide sequence ID" value="NZ_FNAK01000001.1"/>
</dbReference>
<dbReference type="AlphaFoldDB" id="A0A1G6TDB4"/>
<keyword evidence="5" id="KW-0378">Hydrolase</keyword>